<name>A0A6I9YVH4_9SAUR</name>
<dbReference type="GO" id="GO:0005634">
    <property type="term" value="C:nucleus"/>
    <property type="evidence" value="ECO:0007669"/>
    <property type="project" value="UniProtKB-SubCell"/>
</dbReference>
<dbReference type="FunFam" id="2.130.10.10:FF:000309">
    <property type="entry name" value="WD repeat domain 11"/>
    <property type="match status" value="1"/>
</dbReference>
<evidence type="ECO:0000256" key="5">
    <source>
        <dbReference type="ARBA" id="ARBA00004601"/>
    </source>
</evidence>
<dbReference type="RefSeq" id="XP_013927630.1">
    <property type="nucleotide sequence ID" value="XM_014072155.1"/>
</dbReference>
<dbReference type="GeneID" id="106553615"/>
<accession>A0A6I9YVH4</accession>
<reference evidence="18" key="1">
    <citation type="submission" date="2025-08" db="UniProtKB">
        <authorList>
            <consortium name="RefSeq"/>
        </authorList>
    </citation>
    <scope>IDENTIFICATION</scope>
</reference>
<feature type="domain" description="WDR11 second beta-propeller" evidence="16">
    <location>
        <begin position="123"/>
        <end position="286"/>
    </location>
</feature>
<organism evidence="17 18">
    <name type="scientific">Thamnophis sirtalis</name>
    <dbReference type="NCBI Taxonomy" id="35019"/>
    <lineage>
        <taxon>Eukaryota</taxon>
        <taxon>Metazoa</taxon>
        <taxon>Chordata</taxon>
        <taxon>Craniata</taxon>
        <taxon>Vertebrata</taxon>
        <taxon>Euteleostomi</taxon>
        <taxon>Lepidosauria</taxon>
        <taxon>Squamata</taxon>
        <taxon>Bifurcata</taxon>
        <taxon>Unidentata</taxon>
        <taxon>Episquamata</taxon>
        <taxon>Toxicofera</taxon>
        <taxon>Serpentes</taxon>
        <taxon>Colubroidea</taxon>
        <taxon>Colubridae</taxon>
        <taxon>Natricinae</taxon>
        <taxon>Thamnophis</taxon>
    </lineage>
</organism>
<dbReference type="InterPro" id="IPR015943">
    <property type="entry name" value="WD40/YVTN_repeat-like_dom_sf"/>
</dbReference>
<keyword evidence="7" id="KW-0597">Phosphoprotein</keyword>
<dbReference type="GO" id="GO:0031410">
    <property type="term" value="C:cytoplasmic vesicle"/>
    <property type="evidence" value="ECO:0007669"/>
    <property type="project" value="UniProtKB-SubCell"/>
</dbReference>
<evidence type="ECO:0000256" key="1">
    <source>
        <dbReference type="ARBA" id="ARBA00004120"/>
    </source>
</evidence>
<proteinExistence type="predicted"/>
<evidence type="ECO:0000256" key="11">
    <source>
        <dbReference type="ARBA" id="ARBA00023212"/>
    </source>
</evidence>
<gene>
    <name evidence="18" type="primary">LOC106553615</name>
</gene>
<evidence type="ECO:0000256" key="13">
    <source>
        <dbReference type="ARBA" id="ARBA00023273"/>
    </source>
</evidence>
<evidence type="ECO:0000256" key="12">
    <source>
        <dbReference type="ARBA" id="ARBA00023242"/>
    </source>
</evidence>
<evidence type="ECO:0000256" key="14">
    <source>
        <dbReference type="ARBA" id="ARBA00023329"/>
    </source>
</evidence>
<keyword evidence="11" id="KW-0206">Cytoskeleton</keyword>
<evidence type="ECO:0000256" key="8">
    <source>
        <dbReference type="ARBA" id="ARBA00022574"/>
    </source>
</evidence>
<dbReference type="AlphaFoldDB" id="A0A6I9YVH4"/>
<dbReference type="Proteomes" id="UP000504617">
    <property type="component" value="Unplaced"/>
</dbReference>
<evidence type="ECO:0000256" key="10">
    <source>
        <dbReference type="ARBA" id="ARBA00023034"/>
    </source>
</evidence>
<dbReference type="Pfam" id="PF23752">
    <property type="entry name" value="Beta-prop_WDR11_2nd"/>
    <property type="match status" value="1"/>
</dbReference>
<protein>
    <recommendedName>
        <fullName evidence="15">WD repeat-containing protein 11</fullName>
    </recommendedName>
</protein>
<dbReference type="InterPro" id="IPR036322">
    <property type="entry name" value="WD40_repeat_dom_sf"/>
</dbReference>
<evidence type="ECO:0000256" key="2">
    <source>
        <dbReference type="ARBA" id="ARBA00004123"/>
    </source>
</evidence>
<dbReference type="InterPro" id="IPR057853">
    <property type="entry name" value="Beta-prop_WDR11_2nd"/>
</dbReference>
<keyword evidence="17" id="KW-1185">Reference proteome</keyword>
<keyword evidence="14" id="KW-0968">Cytoplasmic vesicle</keyword>
<keyword evidence="6" id="KW-0963">Cytoplasm</keyword>
<evidence type="ECO:0000313" key="18">
    <source>
        <dbReference type="RefSeq" id="XP_013927630.1"/>
    </source>
</evidence>
<sequence length="306" mass="34092">MVSCPVNENSVALIVSDGRIMIWELKSTISSQGVRTSHSNVSPLYSPISFCGTPVGTLQNKLPDLSLDNMISALSTEDQPKSYCLQEVHLKFILTGLLSGLPLPPFAIRMCPPLTTKNIKQYQPLLAVGTSNGSVLVYNLTSGYLYKELSIHSCEVKGIEWTGLNGFLSFATSTPNNLGLVRNELQMVDLPTGRSIAFRGERGNDEPAIEMIKVSHLKQYLAVVFKDKPLELWDIRTCTLLREMSKNFPTITALEWSPSHNLKSLRKKQLAAREAMARQTVVSDREESSLESSMIRYHISLNENLY</sequence>
<keyword evidence="8" id="KW-0853">WD repeat</keyword>
<evidence type="ECO:0000256" key="6">
    <source>
        <dbReference type="ARBA" id="ARBA00022490"/>
    </source>
</evidence>
<keyword evidence="9" id="KW-0677">Repeat</keyword>
<keyword evidence="12" id="KW-0539">Nucleus</keyword>
<dbReference type="SUPFAM" id="SSF50978">
    <property type="entry name" value="WD40 repeat-like"/>
    <property type="match status" value="1"/>
</dbReference>
<evidence type="ECO:0000256" key="7">
    <source>
        <dbReference type="ARBA" id="ARBA00022553"/>
    </source>
</evidence>
<keyword evidence="10" id="KW-0333">Golgi apparatus</keyword>
<dbReference type="Gene3D" id="2.130.10.10">
    <property type="entry name" value="YVTN repeat-like/Quinoprotein amine dehydrogenase"/>
    <property type="match status" value="2"/>
</dbReference>
<evidence type="ECO:0000256" key="9">
    <source>
        <dbReference type="ARBA" id="ARBA00022737"/>
    </source>
</evidence>
<comment type="subcellular location">
    <subcellularLocation>
        <location evidence="3">Cytoplasm</location>
        <location evidence="3">Cytoskeleton</location>
        <location evidence="3">Cilium axoneme</location>
    </subcellularLocation>
    <subcellularLocation>
        <location evidence="1">Cytoplasm</location>
        <location evidence="1">Cytoskeleton</location>
        <location evidence="1">Cilium basal body</location>
    </subcellularLocation>
    <subcellularLocation>
        <location evidence="4">Cytoplasmic vesicle</location>
    </subcellularLocation>
    <subcellularLocation>
        <location evidence="5">Golgi apparatus</location>
        <location evidence="5">trans-Golgi network</location>
    </subcellularLocation>
    <subcellularLocation>
        <location evidence="2">Nucleus</location>
    </subcellularLocation>
</comment>
<dbReference type="GO" id="GO:0005930">
    <property type="term" value="C:axoneme"/>
    <property type="evidence" value="ECO:0007669"/>
    <property type="project" value="UniProtKB-SubCell"/>
</dbReference>
<dbReference type="InterPro" id="IPR039694">
    <property type="entry name" value="WDR11"/>
</dbReference>
<keyword evidence="13" id="KW-0966">Cell projection</keyword>
<dbReference type="PANTHER" id="PTHR14593:SF5">
    <property type="entry name" value="WD REPEAT-CONTAINING PROTEIN 11"/>
    <property type="match status" value="1"/>
</dbReference>
<dbReference type="PANTHER" id="PTHR14593">
    <property type="entry name" value="WD REPEAT-CONTAINING PROTEIN 11"/>
    <property type="match status" value="1"/>
</dbReference>
<dbReference type="OrthoDB" id="1291858at2759"/>
<evidence type="ECO:0000259" key="16">
    <source>
        <dbReference type="Pfam" id="PF23752"/>
    </source>
</evidence>
<evidence type="ECO:0000256" key="15">
    <source>
        <dbReference type="ARBA" id="ARBA00070583"/>
    </source>
</evidence>
<evidence type="ECO:0000313" key="17">
    <source>
        <dbReference type="Proteomes" id="UP000504617"/>
    </source>
</evidence>
<evidence type="ECO:0000256" key="4">
    <source>
        <dbReference type="ARBA" id="ARBA00004541"/>
    </source>
</evidence>
<evidence type="ECO:0000256" key="3">
    <source>
        <dbReference type="ARBA" id="ARBA00004430"/>
    </source>
</evidence>
<dbReference type="GO" id="GO:0005794">
    <property type="term" value="C:Golgi apparatus"/>
    <property type="evidence" value="ECO:0007669"/>
    <property type="project" value="UniProtKB-SubCell"/>
</dbReference>
<dbReference type="KEGG" id="tsr:106553615"/>